<comment type="caution">
    <text evidence="2">The sequence shown here is derived from an EMBL/GenBank/DDBJ whole genome shotgun (WGS) entry which is preliminary data.</text>
</comment>
<dbReference type="Proteomes" id="UP001580928">
    <property type="component" value="Unassembled WGS sequence"/>
</dbReference>
<keyword evidence="3" id="KW-1185">Reference proteome</keyword>
<keyword evidence="1" id="KW-0812">Transmembrane</keyword>
<gene>
    <name evidence="2" type="ORF">WKR92_09865</name>
</gene>
<evidence type="ECO:0000313" key="2">
    <source>
        <dbReference type="EMBL" id="MFB5946138.1"/>
    </source>
</evidence>
<accession>A0ABV5CF04</accession>
<dbReference type="RefSeq" id="WP_375557667.1">
    <property type="nucleotide sequence ID" value="NZ_JBBVGT010000002.1"/>
</dbReference>
<dbReference type="EMBL" id="JBBVGT010000002">
    <property type="protein sequence ID" value="MFB5946138.1"/>
    <property type="molecule type" value="Genomic_DNA"/>
</dbReference>
<reference evidence="2 3" key="1">
    <citation type="submission" date="2024-04" db="EMBL/GenBank/DDBJ databases">
        <title>Albibacterium profundi sp. nov., isolated from sediment of the Challenger Deep of Mariana Trench.</title>
        <authorList>
            <person name="Wang Y."/>
        </authorList>
    </citation>
    <scope>NUCLEOTIDE SEQUENCE [LARGE SCALE GENOMIC DNA]</scope>
    <source>
        <strain evidence="2 3">RHL897</strain>
    </source>
</reference>
<evidence type="ECO:0000256" key="1">
    <source>
        <dbReference type="SAM" id="Phobius"/>
    </source>
</evidence>
<evidence type="ECO:0008006" key="4">
    <source>
        <dbReference type="Google" id="ProtNLM"/>
    </source>
</evidence>
<organism evidence="2 3">
    <name type="scientific">Albibacterium profundi</name>
    <dbReference type="NCBI Taxonomy" id="3134906"/>
    <lineage>
        <taxon>Bacteria</taxon>
        <taxon>Pseudomonadati</taxon>
        <taxon>Bacteroidota</taxon>
        <taxon>Sphingobacteriia</taxon>
        <taxon>Sphingobacteriales</taxon>
        <taxon>Sphingobacteriaceae</taxon>
        <taxon>Albibacterium</taxon>
    </lineage>
</organism>
<keyword evidence="1" id="KW-0472">Membrane</keyword>
<sequence>MEKVTEKKQFSLKGWDYVKGLILAVVTPVVAVIIQTLDAGELTLDWLTIRTVAASALFAYLSKQFFEPSKVVVEKPEKDTVTRVKRAVR</sequence>
<keyword evidence="1" id="KW-1133">Transmembrane helix</keyword>
<feature type="transmembrane region" description="Helical" evidence="1">
    <location>
        <begin position="20"/>
        <end position="37"/>
    </location>
</feature>
<name>A0ABV5CF04_9SPHI</name>
<protein>
    <recommendedName>
        <fullName evidence="4">Holin</fullName>
    </recommendedName>
</protein>
<evidence type="ECO:0000313" key="3">
    <source>
        <dbReference type="Proteomes" id="UP001580928"/>
    </source>
</evidence>
<proteinExistence type="predicted"/>